<dbReference type="Gene3D" id="3.20.20.70">
    <property type="entry name" value="Aldolase class I"/>
    <property type="match status" value="1"/>
</dbReference>
<dbReference type="InterPro" id="IPR013785">
    <property type="entry name" value="Aldolase_TIM"/>
</dbReference>
<dbReference type="Proteomes" id="UP000017127">
    <property type="component" value="Unassembled WGS sequence"/>
</dbReference>
<accession>U7QU03</accession>
<protein>
    <submittedName>
        <fullName evidence="1">Uncharacterized protein</fullName>
    </submittedName>
</protein>
<dbReference type="AlphaFoldDB" id="U7QU03"/>
<dbReference type="InterPro" id="IPR011060">
    <property type="entry name" value="RibuloseP-bd_barrel"/>
</dbReference>
<organism evidence="1 2">
    <name type="scientific">Lyngbya aestuarii BL J</name>
    <dbReference type="NCBI Taxonomy" id="1348334"/>
    <lineage>
        <taxon>Bacteria</taxon>
        <taxon>Bacillati</taxon>
        <taxon>Cyanobacteriota</taxon>
        <taxon>Cyanophyceae</taxon>
        <taxon>Oscillatoriophycideae</taxon>
        <taxon>Oscillatoriales</taxon>
        <taxon>Microcoleaceae</taxon>
        <taxon>Lyngbya</taxon>
    </lineage>
</organism>
<proteinExistence type="predicted"/>
<dbReference type="EMBL" id="AUZM01000001">
    <property type="protein sequence ID" value="ERT09881.1"/>
    <property type="molecule type" value="Genomic_DNA"/>
</dbReference>
<keyword evidence="2" id="KW-1185">Reference proteome</keyword>
<comment type="caution">
    <text evidence="1">The sequence shown here is derived from an EMBL/GenBank/DDBJ whole genome shotgun (WGS) entry which is preliminary data.</text>
</comment>
<dbReference type="SUPFAM" id="SSF51366">
    <property type="entry name" value="Ribulose-phoshate binding barrel"/>
    <property type="match status" value="1"/>
</dbReference>
<evidence type="ECO:0000313" key="2">
    <source>
        <dbReference type="Proteomes" id="UP000017127"/>
    </source>
</evidence>
<evidence type="ECO:0000313" key="1">
    <source>
        <dbReference type="EMBL" id="ERT09881.1"/>
    </source>
</evidence>
<sequence length="38" mass="3930">MNIPVFLAGGLNCDPVASSVETVAPFRLNVCNGVRPNG</sequence>
<gene>
    <name evidence="1" type="ORF">M595_0177</name>
</gene>
<name>U7QU03_9CYAN</name>
<reference evidence="1 2" key="1">
    <citation type="journal article" date="2013" name="Front. Microbiol.">
        <title>Comparative genomic analyses of the cyanobacterium, Lyngbya aestuarii BL J, a powerful hydrogen producer.</title>
        <authorList>
            <person name="Kothari A."/>
            <person name="Vaughn M."/>
            <person name="Garcia-Pichel F."/>
        </authorList>
    </citation>
    <scope>NUCLEOTIDE SEQUENCE [LARGE SCALE GENOMIC DNA]</scope>
    <source>
        <strain evidence="1 2">BL J</strain>
    </source>
</reference>